<dbReference type="Gene3D" id="3.90.226.10">
    <property type="entry name" value="2-enoyl-CoA Hydratase, Chain A, domain 1"/>
    <property type="match status" value="1"/>
</dbReference>
<dbReference type="CDD" id="cd06558">
    <property type="entry name" value="crotonase-like"/>
    <property type="match status" value="1"/>
</dbReference>
<evidence type="ECO:0000256" key="1">
    <source>
        <dbReference type="ARBA" id="ARBA00005254"/>
    </source>
</evidence>
<evidence type="ECO:0000313" key="2">
    <source>
        <dbReference type="EMBL" id="GAA1796271.1"/>
    </source>
</evidence>
<accession>A0ABP4XVL2</accession>
<keyword evidence="3" id="KW-1185">Reference proteome</keyword>
<comment type="caution">
    <text evidence="2">The sequence shown here is derived from an EMBL/GenBank/DDBJ whole genome shotgun (WGS) entry which is preliminary data.</text>
</comment>
<dbReference type="PANTHER" id="PTHR42964">
    <property type="entry name" value="ENOYL-COA HYDRATASE"/>
    <property type="match status" value="1"/>
</dbReference>
<dbReference type="PANTHER" id="PTHR42964:SF1">
    <property type="entry name" value="POLYKETIDE BIOSYNTHESIS ENOYL-COA HYDRATASE PKSH-RELATED"/>
    <property type="match status" value="1"/>
</dbReference>
<dbReference type="Pfam" id="PF00378">
    <property type="entry name" value="ECH_1"/>
    <property type="match status" value="1"/>
</dbReference>
<proteinExistence type="inferred from homology"/>
<dbReference type="Proteomes" id="UP001500218">
    <property type="component" value="Unassembled WGS sequence"/>
</dbReference>
<reference evidence="3" key="1">
    <citation type="journal article" date="2019" name="Int. J. Syst. Evol. Microbiol.">
        <title>The Global Catalogue of Microorganisms (GCM) 10K type strain sequencing project: providing services to taxonomists for standard genome sequencing and annotation.</title>
        <authorList>
            <consortium name="The Broad Institute Genomics Platform"/>
            <consortium name="The Broad Institute Genome Sequencing Center for Infectious Disease"/>
            <person name="Wu L."/>
            <person name="Ma J."/>
        </authorList>
    </citation>
    <scope>NUCLEOTIDE SEQUENCE [LARGE SCALE GENOMIC DNA]</scope>
    <source>
        <strain evidence="3">JCM 13250</strain>
    </source>
</reference>
<dbReference type="InterPro" id="IPR001753">
    <property type="entry name" value="Enoyl-CoA_hydra/iso"/>
</dbReference>
<sequence>MDRGVATLTLNSTANRNALSFRLMDELSAALTAAVGDPAVRVILLSHAGPVFCAGADLRETTAAVSAGTTLPVVRLAQLLADLWECPKPLVARVAGPARAGGLGLLATADLVFAAASATFAFTEVRLGVVPAAISPVVQPRLTARGLAELYLTAEPVPAARAAAAGLVTAVVPDDGLDEAVAAAGAAVVRGAPGALAETKRICRDGPGVVLGEGPSATAMRARLAAAAELSARTFAGPEGREGLAAFAEKRQPYWEA</sequence>
<dbReference type="Gene3D" id="1.10.12.10">
    <property type="entry name" value="Lyase 2-enoyl-coa Hydratase, Chain A, domain 2"/>
    <property type="match status" value="1"/>
</dbReference>
<name>A0ABP4XVL2_9ACTN</name>
<dbReference type="EMBL" id="BAAALT010000041">
    <property type="protein sequence ID" value="GAA1796271.1"/>
    <property type="molecule type" value="Genomic_DNA"/>
</dbReference>
<comment type="similarity">
    <text evidence="1">Belongs to the enoyl-CoA hydratase/isomerase family.</text>
</comment>
<protein>
    <submittedName>
        <fullName evidence="2">Enoyl-CoA hydratase family protein</fullName>
    </submittedName>
</protein>
<dbReference type="InterPro" id="IPR051683">
    <property type="entry name" value="Enoyl-CoA_Hydratase/Isomerase"/>
</dbReference>
<dbReference type="InterPro" id="IPR014748">
    <property type="entry name" value="Enoyl-CoA_hydra_C"/>
</dbReference>
<gene>
    <name evidence="2" type="ORF">GCM10009682_17520</name>
</gene>
<organism evidence="2 3">
    <name type="scientific">Luedemannella flava</name>
    <dbReference type="NCBI Taxonomy" id="349316"/>
    <lineage>
        <taxon>Bacteria</taxon>
        <taxon>Bacillati</taxon>
        <taxon>Actinomycetota</taxon>
        <taxon>Actinomycetes</taxon>
        <taxon>Micromonosporales</taxon>
        <taxon>Micromonosporaceae</taxon>
        <taxon>Luedemannella</taxon>
    </lineage>
</organism>
<dbReference type="SUPFAM" id="SSF52096">
    <property type="entry name" value="ClpP/crotonase"/>
    <property type="match status" value="1"/>
</dbReference>
<dbReference type="InterPro" id="IPR029045">
    <property type="entry name" value="ClpP/crotonase-like_dom_sf"/>
</dbReference>
<evidence type="ECO:0000313" key="3">
    <source>
        <dbReference type="Proteomes" id="UP001500218"/>
    </source>
</evidence>